<dbReference type="AlphaFoldDB" id="A0A2V3ZSC5"/>
<gene>
    <name evidence="1" type="ORF">DF185_20600</name>
</gene>
<dbReference type="Proteomes" id="UP000248079">
    <property type="component" value="Unassembled WGS sequence"/>
</dbReference>
<evidence type="ECO:0000313" key="2">
    <source>
        <dbReference type="Proteomes" id="UP000248079"/>
    </source>
</evidence>
<reference evidence="1 2" key="1">
    <citation type="submission" date="2018-05" db="EMBL/GenBank/DDBJ databases">
        <title>Marinifilum breve JC075T sp. nov., a marine bacterium isolated from Yongle Blue Hole in the South China Sea.</title>
        <authorList>
            <person name="Fu T."/>
        </authorList>
    </citation>
    <scope>NUCLEOTIDE SEQUENCE [LARGE SCALE GENOMIC DNA]</scope>
    <source>
        <strain evidence="1 2">JC075</strain>
    </source>
</reference>
<name>A0A2V3ZSC5_9BACT</name>
<keyword evidence="2" id="KW-1185">Reference proteome</keyword>
<accession>A0A2V3ZSC5</accession>
<protein>
    <submittedName>
        <fullName evidence="1">Uncharacterized protein</fullName>
    </submittedName>
</protein>
<evidence type="ECO:0000313" key="1">
    <source>
        <dbReference type="EMBL" id="PXX96182.1"/>
    </source>
</evidence>
<organism evidence="1 2">
    <name type="scientific">Marinifilum breve</name>
    <dbReference type="NCBI Taxonomy" id="2184082"/>
    <lineage>
        <taxon>Bacteria</taxon>
        <taxon>Pseudomonadati</taxon>
        <taxon>Bacteroidota</taxon>
        <taxon>Bacteroidia</taxon>
        <taxon>Marinilabiliales</taxon>
        <taxon>Marinifilaceae</taxon>
    </lineage>
</organism>
<proteinExistence type="predicted"/>
<comment type="caution">
    <text evidence="1">The sequence shown here is derived from an EMBL/GenBank/DDBJ whole genome shotgun (WGS) entry which is preliminary data.</text>
</comment>
<dbReference type="EMBL" id="QFLI01000012">
    <property type="protein sequence ID" value="PXX96182.1"/>
    <property type="molecule type" value="Genomic_DNA"/>
</dbReference>
<sequence>MLRVAKDLGFLSLFLFDEITNALVILANLSFFYQTFGSGHQCSGNFIKALIKLPKALMN</sequence>